<dbReference type="OrthoDB" id="419432at2759"/>
<feature type="region of interest" description="Disordered" evidence="1">
    <location>
        <begin position="553"/>
        <end position="637"/>
    </location>
</feature>
<dbReference type="AlphaFoldDB" id="A0A7J7NXI7"/>
<dbReference type="SUPFAM" id="SSF51395">
    <property type="entry name" value="FMN-linked oxidoreductases"/>
    <property type="match status" value="1"/>
</dbReference>
<evidence type="ECO:0000256" key="1">
    <source>
        <dbReference type="SAM" id="MobiDB-lite"/>
    </source>
</evidence>
<dbReference type="SUPFAM" id="SSF55120">
    <property type="entry name" value="Pseudouridine synthase"/>
    <property type="match status" value="1"/>
</dbReference>
<feature type="domain" description="EDRF1 N-terminal" evidence="2">
    <location>
        <begin position="206"/>
        <end position="287"/>
    </location>
</feature>
<dbReference type="InterPro" id="IPR056582">
    <property type="entry name" value="EDRF1_N"/>
</dbReference>
<dbReference type="Proteomes" id="UP000541444">
    <property type="component" value="Unassembled WGS sequence"/>
</dbReference>
<dbReference type="Gene3D" id="3.20.20.70">
    <property type="entry name" value="Aldolase class I"/>
    <property type="match status" value="2"/>
</dbReference>
<proteinExistence type="predicted"/>
<dbReference type="GO" id="GO:0001522">
    <property type="term" value="P:pseudouridine synthesis"/>
    <property type="evidence" value="ECO:0007669"/>
    <property type="project" value="InterPro"/>
</dbReference>
<dbReference type="GO" id="GO:0003723">
    <property type="term" value="F:RNA binding"/>
    <property type="evidence" value="ECO:0007669"/>
    <property type="project" value="InterPro"/>
</dbReference>
<feature type="compositionally biased region" description="Basic and acidic residues" evidence="1">
    <location>
        <begin position="569"/>
        <end position="578"/>
    </location>
</feature>
<name>A0A7J7NXI7_9MAGN</name>
<reference evidence="3 4" key="1">
    <citation type="journal article" date="2020" name="IScience">
        <title>Genome Sequencing of the Endangered Kingdonia uniflora (Circaeasteraceae, Ranunculales) Reveals Potential Mechanisms of Evolutionary Specialization.</title>
        <authorList>
            <person name="Sun Y."/>
            <person name="Deng T."/>
            <person name="Zhang A."/>
            <person name="Moore M.J."/>
            <person name="Landis J.B."/>
            <person name="Lin N."/>
            <person name="Zhang H."/>
            <person name="Zhang X."/>
            <person name="Huang J."/>
            <person name="Zhang X."/>
            <person name="Sun H."/>
            <person name="Wang H."/>
        </authorList>
    </citation>
    <scope>NUCLEOTIDE SEQUENCE [LARGE SCALE GENOMIC DNA]</scope>
    <source>
        <strain evidence="3">TB1705</strain>
        <tissue evidence="3">Leaf</tissue>
    </source>
</reference>
<gene>
    <name evidence="3" type="ORF">GIB67_007213</name>
</gene>
<dbReference type="PANTHER" id="PTHR15000:SF1">
    <property type="entry name" value="ERYTHROID DIFFERENTIATION-RELATED FACTOR 1"/>
    <property type="match status" value="1"/>
</dbReference>
<dbReference type="EMBL" id="JACGCM010000455">
    <property type="protein sequence ID" value="KAF6171692.1"/>
    <property type="molecule type" value="Genomic_DNA"/>
</dbReference>
<dbReference type="Pfam" id="PF23788">
    <property type="entry name" value="EDRF1_N"/>
    <property type="match status" value="1"/>
</dbReference>
<accession>A0A7J7NXI7</accession>
<dbReference type="Gene3D" id="3.30.2350.10">
    <property type="entry name" value="Pseudouridine synthase"/>
    <property type="match status" value="1"/>
</dbReference>
<dbReference type="InterPro" id="IPR013785">
    <property type="entry name" value="Aldolase_TIM"/>
</dbReference>
<evidence type="ECO:0000259" key="2">
    <source>
        <dbReference type="Pfam" id="PF23788"/>
    </source>
</evidence>
<protein>
    <recommendedName>
        <fullName evidence="2">EDRF1 N-terminal domain-containing protein</fullName>
    </recommendedName>
</protein>
<evidence type="ECO:0000313" key="4">
    <source>
        <dbReference type="Proteomes" id="UP000541444"/>
    </source>
</evidence>
<dbReference type="PANTHER" id="PTHR15000">
    <property type="entry name" value="ERYTHROID DIFFERENTIATION-RELATED FACTOR 1"/>
    <property type="match status" value="1"/>
</dbReference>
<sequence length="1074" mass="120678">MKVNRVQKRLGISTLASYKGGKIFEAFGLSSEVIQRCFSGTPSRVEGATFDMLASDALSLHELAFPSRSVDANALPNHGDYHWRKGGEVHLNDSFAIAKLQEAARKNCVASYKDYSKHIQELNKTCNLCDLHWETSATTNQNLARKCEALAVSGLALYRDEIDVVGPADILKQIFKMRYSKARISITVHRIGQALVLNTGYAVTPLTWLEAWLDNIMASVPELAICYHQNGVVKGYELLKTDDIFLLKGISEDGTPAFHPQVVQENGLSVLRFLQDNCKQDPGAYWAPSSRAKCEFFFKKCLEILDEQDCLVLRASAHEQFARLILKCYKELDLTSEYILLEYEARVTDVEDEFSDFPMGLSESVLDDKGRHTGKNKHILEESEEVLAENTFETSVSTARTLGDLKDIEPSLRDADTMTVFQIPETTYVVETVTNPVTSKLAAIHHVSQAIKSLRWNRQLVSADEQVGHRKVSCDRSMPRYLDDAQFISTMVSSGTERLLLDNETLKRDMSSSHIHVSIDTFSSTYLFWANAWTLLGDVYDDFHIMRGTKLSVQPDKKPRSSELVLSSEVEKESDRASSHNNASSSSGPVRPQAYGRRSVKRTNGRLEVENANGREGGYSDMRKSDSHVQTSKTKVDKTGETITTPATNFGGLDGRKEAFEGKSGGIFRFLNGPTVEDLDYNLPAAITCYNEAIKTLSKLHADSTELFSVVKKKGWACNGLGRNRLERKMLDKAELAFADAKKAYNQALETAKLEYCESLKYYCAARLLAREDISAEVCENGSRDRRARKELRKHAILANDAIREALSIYESLGDLRKQEAVCAYFQLGCYHRDCCLKFLHDFESSRMENILQRVKQCASLAERNWQELIDFYGPKTHPMIESALCHLLKGRLVLGELYANSLSNDESEITARLRTQYFPEDIDIYFENVGGVHNLFNTRVLRALGSNTLKKVTYISVTLDPKVTGNLIFCIDIATRLVNSQLKGIQKSVCIARLHSAVCIARLHSAVSGVAKVSRTLEMLTGVVFQRPPLNYGVKRQLHIRTIYKSNLMKYDVDKHLVVFWISCEAGTYVMTL</sequence>
<organism evidence="3 4">
    <name type="scientific">Kingdonia uniflora</name>
    <dbReference type="NCBI Taxonomy" id="39325"/>
    <lineage>
        <taxon>Eukaryota</taxon>
        <taxon>Viridiplantae</taxon>
        <taxon>Streptophyta</taxon>
        <taxon>Embryophyta</taxon>
        <taxon>Tracheophyta</taxon>
        <taxon>Spermatophyta</taxon>
        <taxon>Magnoliopsida</taxon>
        <taxon>Ranunculales</taxon>
        <taxon>Circaeasteraceae</taxon>
        <taxon>Kingdonia</taxon>
    </lineage>
</organism>
<evidence type="ECO:0000313" key="3">
    <source>
        <dbReference type="EMBL" id="KAF6171692.1"/>
    </source>
</evidence>
<dbReference type="GO" id="GO:0009982">
    <property type="term" value="F:pseudouridine synthase activity"/>
    <property type="evidence" value="ECO:0007669"/>
    <property type="project" value="InterPro"/>
</dbReference>
<comment type="caution">
    <text evidence="3">The sequence shown here is derived from an EMBL/GenBank/DDBJ whole genome shotgun (WGS) entry which is preliminary data.</text>
</comment>
<dbReference type="InterPro" id="IPR020103">
    <property type="entry name" value="PsdUridine_synth_cat_dom_sf"/>
</dbReference>
<dbReference type="GO" id="GO:0045893">
    <property type="term" value="P:positive regulation of DNA-templated transcription"/>
    <property type="evidence" value="ECO:0007669"/>
    <property type="project" value="TreeGrafter"/>
</dbReference>
<keyword evidence="4" id="KW-1185">Reference proteome</keyword>